<organism evidence="4 5">
    <name type="scientific">Saccharothrix violaceirubra</name>
    <dbReference type="NCBI Taxonomy" id="413306"/>
    <lineage>
        <taxon>Bacteria</taxon>
        <taxon>Bacillati</taxon>
        <taxon>Actinomycetota</taxon>
        <taxon>Actinomycetes</taxon>
        <taxon>Pseudonocardiales</taxon>
        <taxon>Pseudonocardiaceae</taxon>
        <taxon>Saccharothrix</taxon>
    </lineage>
</organism>
<protein>
    <recommendedName>
        <fullName evidence="1">Histidyl-tRNA synthetase</fullName>
    </recommendedName>
</protein>
<dbReference type="PROSITE" id="PS50862">
    <property type="entry name" value="AA_TRNA_LIGASE_II"/>
    <property type="match status" value="1"/>
</dbReference>
<feature type="binding site" evidence="2">
    <location>
        <position position="140"/>
    </location>
    <ligand>
        <name>L-histidine</name>
        <dbReference type="ChEBI" id="CHEBI:57595"/>
    </ligand>
</feature>
<dbReference type="Proteomes" id="UP000542674">
    <property type="component" value="Unassembled WGS sequence"/>
</dbReference>
<dbReference type="Gene3D" id="3.30.930.10">
    <property type="entry name" value="Bira Bifunctional Protein, Domain 2"/>
    <property type="match status" value="1"/>
</dbReference>
<dbReference type="AlphaFoldDB" id="A0A7W7WUK4"/>
<dbReference type="InterPro" id="IPR041715">
    <property type="entry name" value="HisRS-like_core"/>
</dbReference>
<evidence type="ECO:0000256" key="2">
    <source>
        <dbReference type="PIRSR" id="PIRSR001549-1"/>
    </source>
</evidence>
<dbReference type="GO" id="GO:0005737">
    <property type="term" value="C:cytoplasm"/>
    <property type="evidence" value="ECO:0007669"/>
    <property type="project" value="InterPro"/>
</dbReference>
<sequence>MVDLFGRELRKRQLVVAVLAKVVRLHGYEQVEVPLVERATSFSEEVVGRSPWPEWDSRGCFHLRAPDYPSSYEDAPDHTDVLLVPEGTISVTRWIGCRLAESPDMIFPVKLFYDMPCFRNEVVAELTGTKRRQFTQFGLEILGAEPGNSDVEAVYLITRCLEELGVAAGGTRVRVGDVGVFNRLVELSGLGPDAAIQVKEVLDAMAECKAGKAPERASGLLGRLAGVLDAGGVSRLPHDVWMGLAHAGDSVSFLRALHDSVIDERLDDLARLVHVLEALGVRVETDLCVVRSHEYYTGIVFEIDVVTEEYSHVEVGGGGRYDKLVGHFVPDGGVDRIPATGFAFGVERLVELLDHLDLLPAHRVLRSSIGLSESSAEKLVASGPGAQEYLSAVRIAAADRAAGHPVDIYLGVPDQVERYAESRKIPQTVSCEPQRADR</sequence>
<feature type="domain" description="Aminoacyl-transfer RNA synthetases class-II family profile" evidence="3">
    <location>
        <begin position="1"/>
        <end position="405"/>
    </location>
</feature>
<dbReference type="PIRSF" id="PIRSF001549">
    <property type="entry name" value="His-tRNA_synth"/>
    <property type="match status" value="1"/>
</dbReference>
<feature type="binding site" evidence="2">
    <location>
        <position position="136"/>
    </location>
    <ligand>
        <name>L-histidine</name>
        <dbReference type="ChEBI" id="CHEBI:57595"/>
    </ligand>
</feature>
<feature type="binding site" evidence="2">
    <location>
        <position position="291"/>
    </location>
    <ligand>
        <name>L-histidine</name>
        <dbReference type="ChEBI" id="CHEBI:57595"/>
    </ligand>
</feature>
<dbReference type="RefSeq" id="WP_184666253.1">
    <property type="nucleotide sequence ID" value="NZ_BAABAI010000011.1"/>
</dbReference>
<dbReference type="PANTHER" id="PTHR43707">
    <property type="entry name" value="HISTIDYL-TRNA SYNTHETASE"/>
    <property type="match status" value="1"/>
</dbReference>
<feature type="binding site" evidence="2">
    <location>
        <position position="119"/>
    </location>
    <ligand>
        <name>L-histidine</name>
        <dbReference type="ChEBI" id="CHEBI:57595"/>
    </ligand>
</feature>
<reference evidence="4 5" key="1">
    <citation type="submission" date="2020-08" db="EMBL/GenBank/DDBJ databases">
        <title>Sequencing the genomes of 1000 actinobacteria strains.</title>
        <authorList>
            <person name="Klenk H.-P."/>
        </authorList>
    </citation>
    <scope>NUCLEOTIDE SEQUENCE [LARGE SCALE GENOMIC DNA]</scope>
    <source>
        <strain evidence="4 5">DSM 45084</strain>
    </source>
</reference>
<evidence type="ECO:0000313" key="5">
    <source>
        <dbReference type="Proteomes" id="UP000542674"/>
    </source>
</evidence>
<evidence type="ECO:0000259" key="3">
    <source>
        <dbReference type="PROSITE" id="PS50862"/>
    </source>
</evidence>
<dbReference type="GO" id="GO:0004821">
    <property type="term" value="F:histidine-tRNA ligase activity"/>
    <property type="evidence" value="ECO:0007669"/>
    <property type="project" value="TreeGrafter"/>
</dbReference>
<feature type="binding site" evidence="2">
    <location>
        <begin position="295"/>
        <end position="296"/>
    </location>
    <ligand>
        <name>L-histidine</name>
        <dbReference type="ChEBI" id="CHEBI:57595"/>
    </ligand>
</feature>
<dbReference type="InterPro" id="IPR045864">
    <property type="entry name" value="aa-tRNA-synth_II/BPL/LPL"/>
</dbReference>
<evidence type="ECO:0000313" key="4">
    <source>
        <dbReference type="EMBL" id="MBB4963483.1"/>
    </source>
</evidence>
<dbReference type="PANTHER" id="PTHR43707:SF1">
    <property type="entry name" value="HISTIDINE--TRNA LIGASE, MITOCHONDRIAL-RELATED"/>
    <property type="match status" value="1"/>
</dbReference>
<gene>
    <name evidence="4" type="ORF">F4559_000842</name>
</gene>
<accession>A0A7W7WUK4</accession>
<name>A0A7W7WUK4_9PSEU</name>
<dbReference type="EMBL" id="JACHJS010000001">
    <property type="protein sequence ID" value="MBB4963483.1"/>
    <property type="molecule type" value="Genomic_DNA"/>
</dbReference>
<evidence type="ECO:0000256" key="1">
    <source>
        <dbReference type="ARBA" id="ARBA00030619"/>
    </source>
</evidence>
<dbReference type="InterPro" id="IPR006195">
    <property type="entry name" value="aa-tRNA-synth_II"/>
</dbReference>
<dbReference type="SUPFAM" id="SSF55681">
    <property type="entry name" value="Class II aaRS and biotin synthetases"/>
    <property type="match status" value="1"/>
</dbReference>
<proteinExistence type="predicted"/>
<comment type="caution">
    <text evidence="4">The sequence shown here is derived from an EMBL/GenBank/DDBJ whole genome shotgun (WGS) entry which is preliminary data.</text>
</comment>
<dbReference type="InterPro" id="IPR004516">
    <property type="entry name" value="HisRS/HisZ"/>
</dbReference>
<feature type="binding site" evidence="2">
    <location>
        <begin position="86"/>
        <end position="88"/>
    </location>
    <ligand>
        <name>L-histidine</name>
        <dbReference type="ChEBI" id="CHEBI:57595"/>
    </ligand>
</feature>
<dbReference type="GO" id="GO:0006427">
    <property type="term" value="P:histidyl-tRNA aminoacylation"/>
    <property type="evidence" value="ECO:0007669"/>
    <property type="project" value="TreeGrafter"/>
</dbReference>
<keyword evidence="4" id="KW-0030">Aminoacyl-tRNA synthetase</keyword>
<keyword evidence="5" id="KW-1185">Reference proteome</keyword>
<dbReference type="Pfam" id="PF13393">
    <property type="entry name" value="tRNA-synt_His"/>
    <property type="match status" value="1"/>
</dbReference>
<keyword evidence="4" id="KW-0436">Ligase</keyword>